<gene>
    <name evidence="6" type="ORF">QJ048_19950</name>
</gene>
<reference evidence="6 7" key="1">
    <citation type="submission" date="2023-05" db="EMBL/GenBank/DDBJ databases">
        <title>Genome sequence of Pinibacter sp. MAH-24.</title>
        <authorList>
            <person name="Huq M.A."/>
        </authorList>
    </citation>
    <scope>NUCLEOTIDE SEQUENCE [LARGE SCALE GENOMIC DNA]</scope>
    <source>
        <strain evidence="6 7">MAH-24</strain>
    </source>
</reference>
<accession>A0ABT6RHL8</accession>
<protein>
    <submittedName>
        <fullName evidence="6">Translocation/assembly module TamB domain-containing protein</fullName>
    </submittedName>
</protein>
<keyword evidence="7" id="KW-1185">Reference proteome</keyword>
<proteinExistence type="predicted"/>
<dbReference type="Pfam" id="PF04357">
    <property type="entry name" value="TamB"/>
    <property type="match status" value="1"/>
</dbReference>
<comment type="caution">
    <text evidence="6">The sequence shown here is derived from an EMBL/GenBank/DDBJ whole genome shotgun (WGS) entry which is preliminary data.</text>
</comment>
<feature type="domain" description="Translocation and assembly module TamB C-terminal" evidence="5">
    <location>
        <begin position="1084"/>
        <end position="1552"/>
    </location>
</feature>
<evidence type="ECO:0000256" key="3">
    <source>
        <dbReference type="ARBA" id="ARBA00022989"/>
    </source>
</evidence>
<comment type="subcellular location">
    <subcellularLocation>
        <location evidence="1">Membrane</location>
        <topology evidence="1">Single-pass membrane protein</topology>
    </subcellularLocation>
</comment>
<evidence type="ECO:0000256" key="1">
    <source>
        <dbReference type="ARBA" id="ARBA00004167"/>
    </source>
</evidence>
<dbReference type="EMBL" id="JASBRG010000007">
    <property type="protein sequence ID" value="MDI3322072.1"/>
    <property type="molecule type" value="Genomic_DNA"/>
</dbReference>
<dbReference type="PANTHER" id="PTHR36985:SF1">
    <property type="entry name" value="TRANSLOCATION AND ASSEMBLY MODULE SUBUNIT TAMB"/>
    <property type="match status" value="1"/>
</dbReference>
<evidence type="ECO:0000259" key="5">
    <source>
        <dbReference type="Pfam" id="PF04357"/>
    </source>
</evidence>
<dbReference type="Proteomes" id="UP001226434">
    <property type="component" value="Unassembled WGS sequence"/>
</dbReference>
<evidence type="ECO:0000256" key="2">
    <source>
        <dbReference type="ARBA" id="ARBA00022692"/>
    </source>
</evidence>
<evidence type="ECO:0000313" key="6">
    <source>
        <dbReference type="EMBL" id="MDI3322072.1"/>
    </source>
</evidence>
<keyword evidence="3" id="KW-1133">Transmembrane helix</keyword>
<organism evidence="6 7">
    <name type="scientific">Pinibacter soli</name>
    <dbReference type="NCBI Taxonomy" id="3044211"/>
    <lineage>
        <taxon>Bacteria</taxon>
        <taxon>Pseudomonadati</taxon>
        <taxon>Bacteroidota</taxon>
        <taxon>Chitinophagia</taxon>
        <taxon>Chitinophagales</taxon>
        <taxon>Chitinophagaceae</taxon>
        <taxon>Pinibacter</taxon>
    </lineage>
</organism>
<dbReference type="PANTHER" id="PTHR36985">
    <property type="entry name" value="TRANSLOCATION AND ASSEMBLY MODULE SUBUNIT TAMB"/>
    <property type="match status" value="1"/>
</dbReference>
<keyword evidence="2" id="KW-0812">Transmembrane</keyword>
<sequence length="1568" mass="176570">MLIQTSLVQNWIIGKVTKRLSKELNTTVQIKHVDFSLFDKMLLEGTLVKDHNKDSLLYAGVVEVNINNWFFLGEDVNLKYIALKDASIFLHRTDSVWNYQFLVDYLTPSQPDTSTKKSSIVLNLQKIDLKNLHILKKDEWRGEDMGFSLQSFALVTKEFNLKKKRIVVDNIDLNEPVFSIYNYDGRRPPRVKNPNDTVAVSHKINPDSLQWNEAGWDIAVNKLTLTKGTFRNDVYTKRDPYPYFDGAHILFGQVNSTFKNIRFKKDTLSCQLTLSTKERSGFQVSSMKADVKFHPRAMEFHNLDIRTPKSRLRNFYAMRYNDFDDMSDYISKVVMDGHFKDSEINSDDIAYFAPELKNWKKQVYFTGNVKGSVENMSGKNLEVKAGKTTYLNGDFSMKGLPDIEQTFISFKANELRTTYADASTIFPEIKEIDEPKLSSVQNLRFRGSFNGYIRDFVTFGTIETNLGNLTTDIHMKLPEKGLAIYSGKLTTTNFDLGSFLDNKQFGKVSFDGSGKGTAFTFRQLEASLVGKLSSIEFNNYAYKNITVDGKVAKRLFNGLLMIKDENIDGNLDGLVDFSGEKPRFDFTSTIEHSNLQKLNFTQKDIDFNGHFRFNFEGDNIDNFLGSARVYDASIFKEGQRISFDSLTLYSSVVDSNKTLVLMSNEMDAAIAGQFNIKNLPDAFQTFLNRYYPSYIRPSTKKLQQEKFSFVITTRGIEDYIALFTDKVSGFNNSTVSGRINSRDNVFEVTSDVPKFSYRNVAFNDVKMTARGNLDSLYLTTNIGDTYVNDSLHFPKSAISIVSANDMSSVKIATTANQTLNNAQINADVQTLTDGVRISFKPSSFDINGKKWIIDNNGELILSRDFVMTDGFRIYSDDQEIYLTASPGDSSSANTLNVSLTKINIGDFAPFFEKEVKLEGLLTGDVNITSPFGKMKIDVNAKAEQFRLDNDSIGVLSLAAAYDGNKKEAPFSVVSDNPNYQFDLQGMFNVVDSTTDNLNIVTNLKNTDIHPLEKYLEGIASHLTGKATGQLTITGSPKKLKYLGKVALADGGMLIDYTKCYYKIPKANVDFEDGVINFGTFTIKDTLGNTGEVVDSKLYHQSFDNLAFDFRVRSNHLLVLNTITTDNKQFYGTVIGKVNLTLSGPMDEMEMTIKGEPTDSSKLYLPMASSHESETADFIVYKTYGKEMKAEERDKFGTNLNVSMDITANNYAHVYLIMDELTGDVIEAQGHGNIKMTVGTTEDLTMNGRYEIERGNYNFSFQGLKRYFTLSQNSSNYILWSGNPAQAILNINAEYKAENVKFNDLVTALMPSQSSNIKDPNRYRGTVLVVAQITERLTAPRIKFDIELPEGGATQNDPELQACIALIRRDENEVNKQVSFLVLFNSFAPVTASKQGTVGNTVFEGLVINSISSFLSTMLTKEFSSIFQNVFNDQSLRITINASLYNASSTVNPTDPTEANSFAIPDRTNFTFSVNKSYMNERLTFMLGSAFDFGLTAAQSQAAFQFLPDVSVEYKLTPDGKFRLTFFYRDNYSYIAGKAKNRSGVSFSYRKEFNKVNEIFKSTKKVTAN</sequence>
<evidence type="ECO:0000313" key="7">
    <source>
        <dbReference type="Proteomes" id="UP001226434"/>
    </source>
</evidence>
<name>A0ABT6RHL8_9BACT</name>
<dbReference type="InterPro" id="IPR007452">
    <property type="entry name" value="TamB_C"/>
</dbReference>
<keyword evidence="4" id="KW-0472">Membrane</keyword>
<dbReference type="RefSeq" id="WP_282336193.1">
    <property type="nucleotide sequence ID" value="NZ_JASBRG010000007.1"/>
</dbReference>
<evidence type="ECO:0000256" key="4">
    <source>
        <dbReference type="ARBA" id="ARBA00023136"/>
    </source>
</evidence>